<dbReference type="GO" id="GO:0009279">
    <property type="term" value="C:cell outer membrane"/>
    <property type="evidence" value="ECO:0007669"/>
    <property type="project" value="UniProtKB-SubCell"/>
</dbReference>
<feature type="chain" id="PRO_5033037062" evidence="9">
    <location>
        <begin position="24"/>
        <end position="511"/>
    </location>
</feature>
<keyword evidence="4" id="KW-1134">Transmembrane beta strand</keyword>
<evidence type="ECO:0000256" key="5">
    <source>
        <dbReference type="ARBA" id="ARBA00022692"/>
    </source>
</evidence>
<evidence type="ECO:0000313" key="11">
    <source>
        <dbReference type="Proteomes" id="UP000587070"/>
    </source>
</evidence>
<name>A0A840G3G0_RHOTE</name>
<dbReference type="PANTHER" id="PTHR30026:SF22">
    <property type="entry name" value="OUTER MEMBRANE EFFLUX PROTEIN"/>
    <property type="match status" value="1"/>
</dbReference>
<dbReference type="GO" id="GO:1990281">
    <property type="term" value="C:efflux pump complex"/>
    <property type="evidence" value="ECO:0007669"/>
    <property type="project" value="TreeGrafter"/>
</dbReference>
<accession>A0A840G3G0</accession>
<feature type="region of interest" description="Disordered" evidence="8">
    <location>
        <begin position="490"/>
        <end position="511"/>
    </location>
</feature>
<dbReference type="InterPro" id="IPR003423">
    <property type="entry name" value="OMP_efflux"/>
</dbReference>
<comment type="similarity">
    <text evidence="2">Belongs to the outer membrane factor (OMF) (TC 1.B.17) family.</text>
</comment>
<dbReference type="PANTHER" id="PTHR30026">
    <property type="entry name" value="OUTER MEMBRANE PROTEIN TOLC"/>
    <property type="match status" value="1"/>
</dbReference>
<dbReference type="RefSeq" id="WP_184415267.1">
    <property type="nucleotide sequence ID" value="NZ_JACIGE010000015.1"/>
</dbReference>
<dbReference type="InterPro" id="IPR010130">
    <property type="entry name" value="T1SS_OMP_TolC"/>
</dbReference>
<gene>
    <name evidence="10" type="ORF">GGD90_003349</name>
</gene>
<dbReference type="GO" id="GO:0015288">
    <property type="term" value="F:porin activity"/>
    <property type="evidence" value="ECO:0007669"/>
    <property type="project" value="TreeGrafter"/>
</dbReference>
<dbReference type="InterPro" id="IPR051906">
    <property type="entry name" value="TolC-like"/>
</dbReference>
<evidence type="ECO:0000256" key="9">
    <source>
        <dbReference type="SAM" id="SignalP"/>
    </source>
</evidence>
<evidence type="ECO:0000313" key="10">
    <source>
        <dbReference type="EMBL" id="MBB4248947.1"/>
    </source>
</evidence>
<evidence type="ECO:0000256" key="1">
    <source>
        <dbReference type="ARBA" id="ARBA00004442"/>
    </source>
</evidence>
<dbReference type="Proteomes" id="UP000587070">
    <property type="component" value="Unassembled WGS sequence"/>
</dbReference>
<feature type="compositionally biased region" description="Pro residues" evidence="8">
    <location>
        <begin position="501"/>
        <end position="511"/>
    </location>
</feature>
<dbReference type="AlphaFoldDB" id="A0A840G3G0"/>
<dbReference type="SUPFAM" id="SSF56954">
    <property type="entry name" value="Outer membrane efflux proteins (OEP)"/>
    <property type="match status" value="1"/>
</dbReference>
<dbReference type="EMBL" id="JACIGE010000015">
    <property type="protein sequence ID" value="MBB4248947.1"/>
    <property type="molecule type" value="Genomic_DNA"/>
</dbReference>
<dbReference type="NCBIfam" id="TIGR01844">
    <property type="entry name" value="type_I_sec_TolC"/>
    <property type="match status" value="1"/>
</dbReference>
<dbReference type="Pfam" id="PF02321">
    <property type="entry name" value="OEP"/>
    <property type="match status" value="1"/>
</dbReference>
<keyword evidence="6" id="KW-0472">Membrane</keyword>
<keyword evidence="5" id="KW-0812">Transmembrane</keyword>
<proteinExistence type="inferred from homology"/>
<keyword evidence="9" id="KW-0732">Signal</keyword>
<evidence type="ECO:0000256" key="6">
    <source>
        <dbReference type="ARBA" id="ARBA00023136"/>
    </source>
</evidence>
<organism evidence="10 11">
    <name type="scientific">Rhodocyclus tenuis</name>
    <name type="common">Rhodospirillum tenue</name>
    <dbReference type="NCBI Taxonomy" id="1066"/>
    <lineage>
        <taxon>Bacteria</taxon>
        <taxon>Pseudomonadati</taxon>
        <taxon>Pseudomonadota</taxon>
        <taxon>Betaproteobacteria</taxon>
        <taxon>Rhodocyclales</taxon>
        <taxon>Rhodocyclaceae</taxon>
        <taxon>Rhodocyclus</taxon>
    </lineage>
</organism>
<evidence type="ECO:0000256" key="8">
    <source>
        <dbReference type="SAM" id="MobiDB-lite"/>
    </source>
</evidence>
<comment type="caution">
    <text evidence="10">The sequence shown here is derived from an EMBL/GenBank/DDBJ whole genome shotgun (WGS) entry which is preliminary data.</text>
</comment>
<evidence type="ECO:0000256" key="3">
    <source>
        <dbReference type="ARBA" id="ARBA00022448"/>
    </source>
</evidence>
<reference evidence="10 11" key="1">
    <citation type="submission" date="2020-08" db="EMBL/GenBank/DDBJ databases">
        <title>Genome sequencing of Purple Non-Sulfur Bacteria from various extreme environments.</title>
        <authorList>
            <person name="Mayer M."/>
        </authorList>
    </citation>
    <scope>NUCLEOTIDE SEQUENCE [LARGE SCALE GENOMIC DNA]</scope>
    <source>
        <strain evidence="10 11">2761</strain>
    </source>
</reference>
<keyword evidence="7" id="KW-0998">Cell outer membrane</keyword>
<dbReference type="Gene3D" id="1.20.1600.10">
    <property type="entry name" value="Outer membrane efflux proteins (OEP)"/>
    <property type="match status" value="1"/>
</dbReference>
<sequence length="511" mass="57470">MPRLFHTTAIAVLLAATFPSVHAAEFRLEDAAAKAVQTNPEVLNKWHQFGASLRERDVTLGRYLPTLDVVYGVGRETRNSPLFTPPGERSYNIQGSKWQLRQNLFEGFATLNDSKRLEHASLVRFYEMLDLSETAALEASKAYIDVWRYRQLVDFAEENYATHRLLYSKIKERADSGVGRKVDFETAAGRLALAESNLLTETANLHDVTARFQRIVGVLPPEELVAPATTTALIRDFPQDRAKGIERSLQSSPALKAAFQNILSAQRNVAVQKAGYYPRVDAYAEQTRDLNSGGYTQNYQPALTTGTTNATTVGVTATWNLFRGFQDYSRQRKAEEEKFSARDLREKVCRDVRQTAAMAFNDKLRLSEQLKYLDQHMLSTDKAREAFRRQFDIGQRTLLDVLDTENEYYTARRNYLNGEQDLLIAHARYQAASGNLLNTLQLKNLDMDPPAPDTTPDDEALTTCPDDPVNIPLVDKEAVFKRALAKDQLVRGQAQAQPAAEPVPPKAQPKP</sequence>
<dbReference type="GO" id="GO:0015562">
    <property type="term" value="F:efflux transmembrane transporter activity"/>
    <property type="evidence" value="ECO:0007669"/>
    <property type="project" value="InterPro"/>
</dbReference>
<protein>
    <submittedName>
        <fullName evidence="10">Adhesin transport system outer membrane protein</fullName>
    </submittedName>
</protein>
<evidence type="ECO:0000256" key="4">
    <source>
        <dbReference type="ARBA" id="ARBA00022452"/>
    </source>
</evidence>
<comment type="subcellular location">
    <subcellularLocation>
        <location evidence="1">Cell outer membrane</location>
    </subcellularLocation>
</comment>
<evidence type="ECO:0000256" key="2">
    <source>
        <dbReference type="ARBA" id="ARBA00007613"/>
    </source>
</evidence>
<keyword evidence="11" id="KW-1185">Reference proteome</keyword>
<keyword evidence="3" id="KW-0813">Transport</keyword>
<feature type="signal peptide" evidence="9">
    <location>
        <begin position="1"/>
        <end position="23"/>
    </location>
</feature>
<evidence type="ECO:0000256" key="7">
    <source>
        <dbReference type="ARBA" id="ARBA00023237"/>
    </source>
</evidence>